<feature type="chain" id="PRO_5018282089" description="Mesothelin a" evidence="7">
    <location>
        <begin position="19"/>
        <end position="554"/>
    </location>
</feature>
<keyword evidence="4" id="KW-0130">Cell adhesion</keyword>
<evidence type="ECO:0000256" key="6">
    <source>
        <dbReference type="ARBA" id="ARBA00023180"/>
    </source>
</evidence>
<feature type="signal peptide" evidence="7">
    <location>
        <begin position="1"/>
        <end position="18"/>
    </location>
</feature>
<evidence type="ECO:0000256" key="3">
    <source>
        <dbReference type="ARBA" id="ARBA00022729"/>
    </source>
</evidence>
<sequence>SSFLFIVFLQIVISNLISLNIIDNVPDQLATQIPRVYLQQFTVNRSDWMNVSQENIEHEQFIHVCLFACVGSLSSSVLQGFTCTGVSQFERKQVTDLVKACRRKGLNKVPLLETQLTCMYNYIRTDPDVTKFDLYPPDVLYSLVPQSSCRSYFQELGDADFSVFSSVLSYKLTALFNNARSCLGITNTSLTEDNVSVLGNMCCMLDGSYIKSSDPSILEKLKNCPDLTSDQAAAIVTLLTNGNTQYGTPSTWNQTTLTDLGMLPLYLPTSFYDKFDKVSKHLFLLFSTEGNIYRTSHWDFFSHDLYFSMQNTRVTFLKSFLKVIKDNRVSRDKRRQLKEVIRQSIKNRSKRSTDCTVGNITQVTISDSIFPLDYDVTQFNNCLSNTVVKDNFDAITEKVDEKDYLKIVLQNNYTLGLIHYQVQVLGRASRVATIDDIRSWTITQVDTLSALMDSSNGDWDPSLAKVIISKYLAVAGNSLGRAELNAIKGPNLCSLDLSVIQSISSQNLKEAEALIVTSCTLEAKKLLFNISSQLPRAITRKSPSYLLTKQFLGQ</sequence>
<dbReference type="InterPro" id="IPR010335">
    <property type="entry name" value="Mesothelin"/>
</dbReference>
<reference evidence="8 9" key="2">
    <citation type="submission" date="2017-04" db="EMBL/GenBank/DDBJ databases">
        <title>CpG methylation of centromeres and impact of large insertions on vertebrate speciation.</title>
        <authorList>
            <person name="Ichikawa K."/>
            <person name="Yoshimura J."/>
            <person name="Morishita S."/>
        </authorList>
    </citation>
    <scope>NUCLEOTIDE SEQUENCE</scope>
    <source>
        <strain evidence="8 9">HSOK</strain>
    </source>
</reference>
<evidence type="ECO:0000256" key="1">
    <source>
        <dbReference type="ARBA" id="ARBA00004370"/>
    </source>
</evidence>
<comment type="subcellular location">
    <subcellularLocation>
        <location evidence="1">Membrane</location>
    </subcellularLocation>
</comment>
<reference key="1">
    <citation type="journal article" date="2007" name="Nature">
        <title>The medaka draft genome and insights into vertebrate genome evolution.</title>
        <authorList>
            <person name="Kasahara M."/>
            <person name="Naruse K."/>
            <person name="Sasaki S."/>
            <person name="Nakatani Y."/>
            <person name="Qu W."/>
            <person name="Ahsan B."/>
            <person name="Yamada T."/>
            <person name="Nagayasu Y."/>
            <person name="Doi K."/>
            <person name="Kasai Y."/>
            <person name="Jindo T."/>
            <person name="Kobayashi D."/>
            <person name="Shimada A."/>
            <person name="Toyoda A."/>
            <person name="Kuroki Y."/>
            <person name="Fujiyama A."/>
            <person name="Sasaki T."/>
            <person name="Shimizu A."/>
            <person name="Asakawa S."/>
            <person name="Shimizu N."/>
            <person name="Hashimoto S."/>
            <person name="Yang J."/>
            <person name="Lee Y."/>
            <person name="Matsushima K."/>
            <person name="Sugano S."/>
            <person name="Sakaizumi M."/>
            <person name="Narita T."/>
            <person name="Ohishi K."/>
            <person name="Haga S."/>
            <person name="Ohta F."/>
            <person name="Nomoto H."/>
            <person name="Nogata K."/>
            <person name="Morishita T."/>
            <person name="Endo T."/>
            <person name="Shin-I T."/>
            <person name="Takeda H."/>
            <person name="Morishita S."/>
            <person name="Kohara Y."/>
        </authorList>
    </citation>
    <scope>NUCLEOTIDE SEQUENCE [LARGE SCALE GENOMIC DNA]</scope>
    <source>
        <strain>Hd-rR</strain>
    </source>
</reference>
<protein>
    <recommendedName>
        <fullName evidence="10">Mesothelin a</fullName>
    </recommendedName>
</protein>
<accession>A0A3P9HKP1</accession>
<keyword evidence="6" id="KW-0325">Glycoprotein</keyword>
<evidence type="ECO:0000256" key="7">
    <source>
        <dbReference type="SAM" id="SignalP"/>
    </source>
</evidence>
<dbReference type="PANTHER" id="PTHR23412">
    <property type="entry name" value="STEREOCILIN RELATED"/>
    <property type="match status" value="1"/>
</dbReference>
<dbReference type="InterPro" id="IPR026664">
    <property type="entry name" value="Stereocilin-rel"/>
</dbReference>
<evidence type="ECO:0008006" key="10">
    <source>
        <dbReference type="Google" id="ProtNLM"/>
    </source>
</evidence>
<keyword evidence="3 7" id="KW-0732">Signal</keyword>
<dbReference type="Ensembl" id="ENSORLT00015001084.1">
    <property type="protein sequence ID" value="ENSORLP00015008287.1"/>
    <property type="gene ID" value="ENSORLG00015009101.1"/>
</dbReference>
<dbReference type="AlphaFoldDB" id="A0A3P9HKP1"/>
<evidence type="ECO:0000256" key="5">
    <source>
        <dbReference type="ARBA" id="ARBA00023136"/>
    </source>
</evidence>
<evidence type="ECO:0000313" key="9">
    <source>
        <dbReference type="Proteomes" id="UP000265200"/>
    </source>
</evidence>
<organism evidence="8 9">
    <name type="scientific">Oryzias latipes</name>
    <name type="common">Japanese rice fish</name>
    <name type="synonym">Japanese killifish</name>
    <dbReference type="NCBI Taxonomy" id="8090"/>
    <lineage>
        <taxon>Eukaryota</taxon>
        <taxon>Metazoa</taxon>
        <taxon>Chordata</taxon>
        <taxon>Craniata</taxon>
        <taxon>Vertebrata</taxon>
        <taxon>Euteleostomi</taxon>
        <taxon>Actinopterygii</taxon>
        <taxon>Neopterygii</taxon>
        <taxon>Teleostei</taxon>
        <taxon>Neoteleostei</taxon>
        <taxon>Acanthomorphata</taxon>
        <taxon>Ovalentaria</taxon>
        <taxon>Atherinomorphae</taxon>
        <taxon>Beloniformes</taxon>
        <taxon>Adrianichthyidae</taxon>
        <taxon>Oryziinae</taxon>
        <taxon>Oryzias</taxon>
    </lineage>
</organism>
<dbReference type="Pfam" id="PF06060">
    <property type="entry name" value="Mesothelin"/>
    <property type="match status" value="2"/>
</dbReference>
<evidence type="ECO:0000313" key="8">
    <source>
        <dbReference type="Ensembl" id="ENSORLP00015008287.1"/>
    </source>
</evidence>
<keyword evidence="5" id="KW-0472">Membrane</keyword>
<dbReference type="Proteomes" id="UP000265200">
    <property type="component" value="Chromosome 1"/>
</dbReference>
<reference evidence="8" key="3">
    <citation type="submission" date="2025-08" db="UniProtKB">
        <authorList>
            <consortium name="Ensembl"/>
        </authorList>
    </citation>
    <scope>IDENTIFICATION</scope>
    <source>
        <strain evidence="8">HSOK</strain>
    </source>
</reference>
<comment type="similarity">
    <text evidence="2">Belongs to the mesothelin family.</text>
</comment>
<proteinExistence type="inferred from homology"/>
<evidence type="ECO:0000256" key="4">
    <source>
        <dbReference type="ARBA" id="ARBA00022889"/>
    </source>
</evidence>
<evidence type="ECO:0000256" key="2">
    <source>
        <dbReference type="ARBA" id="ARBA00011016"/>
    </source>
</evidence>
<name>A0A3P9HKP1_ORYLA</name>
<reference evidence="8" key="4">
    <citation type="submission" date="2025-09" db="UniProtKB">
        <authorList>
            <consortium name="Ensembl"/>
        </authorList>
    </citation>
    <scope>IDENTIFICATION</scope>
    <source>
        <strain evidence="8">HSOK</strain>
    </source>
</reference>
<dbReference type="GO" id="GO:0016020">
    <property type="term" value="C:membrane"/>
    <property type="evidence" value="ECO:0007669"/>
    <property type="project" value="UniProtKB-SubCell"/>
</dbReference>
<dbReference type="PANTHER" id="PTHR23412:SF6">
    <property type="entry name" value="MESOTHELIN"/>
    <property type="match status" value="1"/>
</dbReference>
<dbReference type="GO" id="GO:0007155">
    <property type="term" value="P:cell adhesion"/>
    <property type="evidence" value="ECO:0007669"/>
    <property type="project" value="UniProtKB-KW"/>
</dbReference>